<dbReference type="STRING" id="1833852.B0537_09725"/>
<dbReference type="Proteomes" id="UP000189464">
    <property type="component" value="Chromosome"/>
</dbReference>
<dbReference type="PANTHER" id="PTHR42924">
    <property type="entry name" value="EXONUCLEASE"/>
    <property type="match status" value="1"/>
</dbReference>
<dbReference type="SUPFAM" id="SSF89550">
    <property type="entry name" value="PHP domain-like"/>
    <property type="match status" value="1"/>
</dbReference>
<accession>A0A1S6IX36</accession>
<dbReference type="InterPro" id="IPR003141">
    <property type="entry name" value="Pol/His_phosphatase_N"/>
</dbReference>
<dbReference type="CDD" id="cd07432">
    <property type="entry name" value="PHP_HisPPase"/>
    <property type="match status" value="1"/>
</dbReference>
<proteinExistence type="predicted"/>
<evidence type="ECO:0000313" key="3">
    <source>
        <dbReference type="Proteomes" id="UP000189464"/>
    </source>
</evidence>
<gene>
    <name evidence="2" type="ORF">B0537_09725</name>
</gene>
<evidence type="ECO:0000313" key="2">
    <source>
        <dbReference type="EMBL" id="AQS59343.1"/>
    </source>
</evidence>
<dbReference type="InterPro" id="IPR052018">
    <property type="entry name" value="PHP_domain"/>
</dbReference>
<reference evidence="2 3" key="1">
    <citation type="journal article" date="2016" name="Int. J. Syst. Evol. Microbiol.">
        <title>Desulfotomaculum ferrireducens sp. nov., a moderately thermophilic sulfate-reducing and dissimilatory Fe(III)-reducing bacterium isolated from compost.</title>
        <authorList>
            <person name="Yang G."/>
            <person name="Guo J."/>
            <person name="Zhuang L."/>
            <person name="Yuan Y."/>
            <person name="Zhou S."/>
        </authorList>
    </citation>
    <scope>NUCLEOTIDE SEQUENCE [LARGE SCALE GENOMIC DNA]</scope>
    <source>
        <strain evidence="2 3">GSS09</strain>
    </source>
</reference>
<dbReference type="GO" id="GO:0004534">
    <property type="term" value="F:5'-3' RNA exonuclease activity"/>
    <property type="evidence" value="ECO:0007669"/>
    <property type="project" value="TreeGrafter"/>
</dbReference>
<keyword evidence="3" id="KW-1185">Reference proteome</keyword>
<dbReference type="KEGG" id="dfg:B0537_09725"/>
<sequence>MLYNYSGVLHIHTKYSDGSADFRRIAKAAHKSGARFIVINDHDTLQGLYQEGEQYLNGILVLVGSEVTPERNHFLCYDINSVPDNKLQPREYVQEVYRQGGFGFLAHPDQKSNPLFPAKMHWENWDLDMPYGIEVWNYFSQWMSSFKTKRGLLKSFLFPKLCLAPPQPQTLWRWDQLGKTRIVPAIAGVDAHGGRQFGWIPNILSSYLYQFKTLRTHVVCQNPLRGDLAADRSNILCALKKGCCYLVNHLADQVEHFSFYLQDAEQCWQMGDEVTHKPGLVLRVKLPVKAHIKIIKDGKIFTQSKAKSLRLPNPQPGVYRVEVYKGRFWPRPWIFSNHIYLREAVK</sequence>
<feature type="domain" description="Polymerase/histidinol phosphatase N-terminal" evidence="1">
    <location>
        <begin position="7"/>
        <end position="71"/>
    </location>
</feature>
<name>A0A1S6IX36_9FIRM</name>
<dbReference type="OrthoDB" id="9801679at2"/>
<protein>
    <recommendedName>
        <fullName evidence="1">Polymerase/histidinol phosphatase N-terminal domain-containing protein</fullName>
    </recommendedName>
</protein>
<dbReference type="AlphaFoldDB" id="A0A1S6IX36"/>
<dbReference type="GO" id="GO:0035312">
    <property type="term" value="F:5'-3' DNA exonuclease activity"/>
    <property type="evidence" value="ECO:0007669"/>
    <property type="project" value="TreeGrafter"/>
</dbReference>
<dbReference type="Gene3D" id="3.20.20.140">
    <property type="entry name" value="Metal-dependent hydrolases"/>
    <property type="match status" value="1"/>
</dbReference>
<dbReference type="EMBL" id="CP019698">
    <property type="protein sequence ID" value="AQS59343.1"/>
    <property type="molecule type" value="Genomic_DNA"/>
</dbReference>
<dbReference type="PANTHER" id="PTHR42924:SF3">
    <property type="entry name" value="POLYMERASE_HISTIDINOL PHOSPHATASE N-TERMINAL DOMAIN-CONTAINING PROTEIN"/>
    <property type="match status" value="1"/>
</dbReference>
<dbReference type="RefSeq" id="WP_077714412.1">
    <property type="nucleotide sequence ID" value="NZ_CP019698.1"/>
</dbReference>
<evidence type="ECO:0000259" key="1">
    <source>
        <dbReference type="SMART" id="SM00481"/>
    </source>
</evidence>
<dbReference type="InterPro" id="IPR016195">
    <property type="entry name" value="Pol/histidinol_Pase-like"/>
</dbReference>
<dbReference type="SMART" id="SM00481">
    <property type="entry name" value="POLIIIAc"/>
    <property type="match status" value="1"/>
</dbReference>
<organism evidence="2 3">
    <name type="scientific">Desulforamulus ferrireducens</name>
    <dbReference type="NCBI Taxonomy" id="1833852"/>
    <lineage>
        <taxon>Bacteria</taxon>
        <taxon>Bacillati</taxon>
        <taxon>Bacillota</taxon>
        <taxon>Clostridia</taxon>
        <taxon>Eubacteriales</taxon>
        <taxon>Peptococcaceae</taxon>
        <taxon>Desulforamulus</taxon>
    </lineage>
</organism>